<evidence type="ECO:0000313" key="3">
    <source>
        <dbReference type="Proteomes" id="UP000183104"/>
    </source>
</evidence>
<protein>
    <submittedName>
        <fullName evidence="2">Uncharacterized conserved protein, DUF58 family, contains vWF domain</fullName>
    </submittedName>
</protein>
<dbReference type="InterPro" id="IPR002035">
    <property type="entry name" value="VWF_A"/>
</dbReference>
<dbReference type="SMART" id="SM00327">
    <property type="entry name" value="VWA"/>
    <property type="match status" value="1"/>
</dbReference>
<dbReference type="OrthoDB" id="9812729at2"/>
<dbReference type="PANTHER" id="PTHR33608:SF3">
    <property type="entry name" value="SLR2013 PROTEIN"/>
    <property type="match status" value="1"/>
</dbReference>
<proteinExistence type="predicted"/>
<dbReference type="InterPro" id="IPR036465">
    <property type="entry name" value="vWFA_dom_sf"/>
</dbReference>
<organism evidence="2 3">
    <name type="scientific">Thiohalorhabdus denitrificans</name>
    <dbReference type="NCBI Taxonomy" id="381306"/>
    <lineage>
        <taxon>Bacteria</taxon>
        <taxon>Pseudomonadati</taxon>
        <taxon>Pseudomonadota</taxon>
        <taxon>Gammaproteobacteria</taxon>
        <taxon>Thiohalorhabdales</taxon>
        <taxon>Thiohalorhabdaceae</taxon>
        <taxon>Thiohalorhabdus</taxon>
    </lineage>
</organism>
<dbReference type="Proteomes" id="UP000183104">
    <property type="component" value="Unassembled WGS sequence"/>
</dbReference>
<dbReference type="RefSeq" id="WP_054964889.1">
    <property type="nucleotide sequence ID" value="NZ_FMUN01000004.1"/>
</dbReference>
<accession>A0A0P9GLZ8</accession>
<dbReference type="AlphaFoldDB" id="A0A0P9GLZ8"/>
<dbReference type="Pfam" id="PF01882">
    <property type="entry name" value="DUF58"/>
    <property type="match status" value="1"/>
</dbReference>
<dbReference type="Gene3D" id="3.40.50.410">
    <property type="entry name" value="von Willebrand factor, type A domain"/>
    <property type="match status" value="1"/>
</dbReference>
<dbReference type="SUPFAM" id="SSF53300">
    <property type="entry name" value="vWA-like"/>
    <property type="match status" value="1"/>
</dbReference>
<keyword evidence="3" id="KW-1185">Reference proteome</keyword>
<dbReference type="STRING" id="381306.AN478_01655"/>
<dbReference type="EMBL" id="FMUN01000004">
    <property type="protein sequence ID" value="SCY22989.1"/>
    <property type="molecule type" value="Genomic_DNA"/>
</dbReference>
<sequence>MRPALPSLLLLAGWFALGLGGALWPVLAEAWRGGGLLLAGLLGTDWLAARRPLDLEVERRPPANLAQGAWATVEVVLRNLGKRAYSLAVYDHHPATAETAGKPVPLRLEPGASARVRYRLRPTRRGEAQFGPVEICVRSPLRLWRRYALLPQDQQRRVYPDYAETVKYSLLALDNQLSQLGIRQRQQRGMGLEFHQLRDYREGDSIRRIDWKATARHGKPIARDYQDERDQEVVFLLDCSHRMRTEEDGRSHFDQSLNALLLLAHVALRQGDAVGLHTFGGPRRRLAPRKGTATLNRLLNQLYDLEATGHGADFTAAVQELLGRQRKRALLVFLTNLRDEDGDDLVRAARMASPQHLVMVANLRETVLDRLVAEPVATVDQSLRHAAAVDLLARREGVQERLRHGGALPLEATPDQLPSAVVNQYLAIKRSGRL</sequence>
<dbReference type="PANTHER" id="PTHR33608">
    <property type="entry name" value="BLL2464 PROTEIN"/>
    <property type="match status" value="1"/>
</dbReference>
<gene>
    <name evidence="2" type="ORF">SAMN05661077_1522</name>
</gene>
<name>A0A0P9GLZ8_9GAMM</name>
<feature type="domain" description="VWFA" evidence="1">
    <location>
        <begin position="230"/>
        <end position="394"/>
    </location>
</feature>
<reference evidence="3" key="1">
    <citation type="submission" date="2016-10" db="EMBL/GenBank/DDBJ databases">
        <authorList>
            <person name="Varghese N."/>
        </authorList>
    </citation>
    <scope>NUCLEOTIDE SEQUENCE [LARGE SCALE GENOMIC DNA]</scope>
    <source>
        <strain evidence="3">HL 19</strain>
    </source>
</reference>
<dbReference type="InterPro" id="IPR002881">
    <property type="entry name" value="DUF58"/>
</dbReference>
<evidence type="ECO:0000259" key="1">
    <source>
        <dbReference type="SMART" id="SM00327"/>
    </source>
</evidence>
<evidence type="ECO:0000313" key="2">
    <source>
        <dbReference type="EMBL" id="SCY22989.1"/>
    </source>
</evidence>